<keyword evidence="2" id="KW-1185">Reference proteome</keyword>
<name>A0A2H3DA52_ARMGA</name>
<evidence type="ECO:0000313" key="2">
    <source>
        <dbReference type="Proteomes" id="UP000217790"/>
    </source>
</evidence>
<reference evidence="2" key="1">
    <citation type="journal article" date="2017" name="Nat. Ecol. Evol.">
        <title>Genome expansion and lineage-specific genetic innovations in the forest pathogenic fungi Armillaria.</title>
        <authorList>
            <person name="Sipos G."/>
            <person name="Prasanna A.N."/>
            <person name="Walter M.C."/>
            <person name="O'Connor E."/>
            <person name="Balint B."/>
            <person name="Krizsan K."/>
            <person name="Kiss B."/>
            <person name="Hess J."/>
            <person name="Varga T."/>
            <person name="Slot J."/>
            <person name="Riley R."/>
            <person name="Boka B."/>
            <person name="Rigling D."/>
            <person name="Barry K."/>
            <person name="Lee J."/>
            <person name="Mihaltcheva S."/>
            <person name="LaButti K."/>
            <person name="Lipzen A."/>
            <person name="Waldron R."/>
            <person name="Moloney N.M."/>
            <person name="Sperisen C."/>
            <person name="Kredics L."/>
            <person name="Vagvoelgyi C."/>
            <person name="Patrignani A."/>
            <person name="Fitzpatrick D."/>
            <person name="Nagy I."/>
            <person name="Doyle S."/>
            <person name="Anderson J.B."/>
            <person name="Grigoriev I.V."/>
            <person name="Gueldener U."/>
            <person name="Muensterkoetter M."/>
            <person name="Nagy L.G."/>
        </authorList>
    </citation>
    <scope>NUCLEOTIDE SEQUENCE [LARGE SCALE GENOMIC DNA]</scope>
    <source>
        <strain evidence="2">Ar21-2</strain>
    </source>
</reference>
<evidence type="ECO:0000313" key="1">
    <source>
        <dbReference type="EMBL" id="PBK90990.1"/>
    </source>
</evidence>
<dbReference type="OrthoDB" id="2322499at2759"/>
<organism evidence="1 2">
    <name type="scientific">Armillaria gallica</name>
    <name type="common">Bulbous honey fungus</name>
    <name type="synonym">Armillaria bulbosa</name>
    <dbReference type="NCBI Taxonomy" id="47427"/>
    <lineage>
        <taxon>Eukaryota</taxon>
        <taxon>Fungi</taxon>
        <taxon>Dikarya</taxon>
        <taxon>Basidiomycota</taxon>
        <taxon>Agaricomycotina</taxon>
        <taxon>Agaricomycetes</taxon>
        <taxon>Agaricomycetidae</taxon>
        <taxon>Agaricales</taxon>
        <taxon>Marasmiineae</taxon>
        <taxon>Physalacriaceae</taxon>
        <taxon>Armillaria</taxon>
    </lineage>
</organism>
<dbReference type="InParanoid" id="A0A2H3DA52"/>
<sequence>MGRTRNELIRIVTDSIDSNIPESIEQKTAVLQLARNVFVCKGCGARELFYPEVLAHDCCRRPPYPPRTVLSDLERRFGLDANTTTVRDIDPLEHYYLCLIRQRANLGSGGFKNIYGWRSFIRHMDHHYYAEAGNTPSYPGDFEILPSASVETDGVQPDQILWRCVHCRELPEPVPRLRHNSKTSAG</sequence>
<dbReference type="AlphaFoldDB" id="A0A2H3DA52"/>
<gene>
    <name evidence="1" type="ORF">ARMGADRAFT_1082225</name>
</gene>
<accession>A0A2H3DA52</accession>
<dbReference type="EMBL" id="KZ293663">
    <property type="protein sequence ID" value="PBK90990.1"/>
    <property type="molecule type" value="Genomic_DNA"/>
</dbReference>
<dbReference type="Proteomes" id="UP000217790">
    <property type="component" value="Unassembled WGS sequence"/>
</dbReference>
<proteinExistence type="predicted"/>
<protein>
    <submittedName>
        <fullName evidence="1">Uncharacterized protein</fullName>
    </submittedName>
</protein>